<sequence>MTPTWREAPWCRAWTSAPSAPSPNRLFYRESDFDPGTVAATGTGTAPSDPAVTSLAERHRQHLEHWFHDRDHETHRRLAAACRDDERIGLNFDDVAPGLSRYVHDAIVANADRAAGEER</sequence>
<gene>
    <name evidence="3" type="ORF">F4559_004392</name>
</gene>
<organism evidence="3 4">
    <name type="scientific">Saccharothrix violaceirubra</name>
    <dbReference type="NCBI Taxonomy" id="413306"/>
    <lineage>
        <taxon>Bacteria</taxon>
        <taxon>Bacillati</taxon>
        <taxon>Actinomycetota</taxon>
        <taxon>Actinomycetes</taxon>
        <taxon>Pseudonocardiales</taxon>
        <taxon>Pseudonocardiaceae</taxon>
        <taxon>Saccharothrix</taxon>
    </lineage>
</organism>
<evidence type="ECO:0000259" key="2">
    <source>
        <dbReference type="Pfam" id="PF07739"/>
    </source>
</evidence>
<dbReference type="InterPro" id="IPR012925">
    <property type="entry name" value="TipAS_dom"/>
</dbReference>
<dbReference type="SUPFAM" id="SSF89082">
    <property type="entry name" value="Antibiotic binding domain of TipA-like multidrug resistance regulators"/>
    <property type="match status" value="1"/>
</dbReference>
<name>A0A7W7T5M6_9PSEU</name>
<evidence type="ECO:0000313" key="3">
    <source>
        <dbReference type="EMBL" id="MBB4967033.1"/>
    </source>
</evidence>
<proteinExistence type="predicted"/>
<dbReference type="AlphaFoldDB" id="A0A7W7T5M6"/>
<protein>
    <recommendedName>
        <fullName evidence="2">TipAS antibiotic-recognition domain-containing protein</fullName>
    </recommendedName>
</protein>
<dbReference type="Gene3D" id="1.10.490.50">
    <property type="entry name" value="Antibiotic binding domain of TipA-like multidrug resistance regulators"/>
    <property type="match status" value="1"/>
</dbReference>
<dbReference type="Proteomes" id="UP000542674">
    <property type="component" value="Unassembled WGS sequence"/>
</dbReference>
<dbReference type="InterPro" id="IPR036244">
    <property type="entry name" value="TipA-like_antibiotic-bd"/>
</dbReference>
<feature type="compositionally biased region" description="Low complexity" evidence="1">
    <location>
        <begin position="36"/>
        <end position="46"/>
    </location>
</feature>
<evidence type="ECO:0000256" key="1">
    <source>
        <dbReference type="SAM" id="MobiDB-lite"/>
    </source>
</evidence>
<accession>A0A7W7T5M6</accession>
<keyword evidence="4" id="KW-1185">Reference proteome</keyword>
<reference evidence="3 4" key="1">
    <citation type="submission" date="2020-08" db="EMBL/GenBank/DDBJ databases">
        <title>Sequencing the genomes of 1000 actinobacteria strains.</title>
        <authorList>
            <person name="Klenk H.-P."/>
        </authorList>
    </citation>
    <scope>NUCLEOTIDE SEQUENCE [LARGE SCALE GENOMIC DNA]</scope>
    <source>
        <strain evidence="3 4">DSM 45084</strain>
    </source>
</reference>
<feature type="region of interest" description="Disordered" evidence="1">
    <location>
        <begin position="33"/>
        <end position="53"/>
    </location>
</feature>
<evidence type="ECO:0000313" key="4">
    <source>
        <dbReference type="Proteomes" id="UP000542674"/>
    </source>
</evidence>
<dbReference type="RefSeq" id="WP_184671403.1">
    <property type="nucleotide sequence ID" value="NZ_BAABAI010000037.1"/>
</dbReference>
<dbReference type="EMBL" id="JACHJS010000001">
    <property type="protein sequence ID" value="MBB4967033.1"/>
    <property type="molecule type" value="Genomic_DNA"/>
</dbReference>
<comment type="caution">
    <text evidence="3">The sequence shown here is derived from an EMBL/GenBank/DDBJ whole genome shotgun (WGS) entry which is preliminary data.</text>
</comment>
<feature type="domain" description="TipAS antibiotic-recognition" evidence="2">
    <location>
        <begin position="38"/>
        <end position="110"/>
    </location>
</feature>
<dbReference type="Pfam" id="PF07739">
    <property type="entry name" value="TipAS"/>
    <property type="match status" value="1"/>
</dbReference>